<dbReference type="SUPFAM" id="SSF117892">
    <property type="entry name" value="Band 7/SPFH domain"/>
    <property type="match status" value="1"/>
</dbReference>
<keyword evidence="3" id="KW-1133">Transmembrane helix</keyword>
<feature type="domain" description="Band 7" evidence="4">
    <location>
        <begin position="58"/>
        <end position="216"/>
    </location>
</feature>
<dbReference type="EMBL" id="JACYFG010000038">
    <property type="protein sequence ID" value="MBD5780973.1"/>
    <property type="molecule type" value="Genomic_DNA"/>
</dbReference>
<comment type="similarity">
    <text evidence="2">Belongs to the band 7/mec-2 family.</text>
</comment>
<evidence type="ECO:0000313" key="5">
    <source>
        <dbReference type="EMBL" id="MBD5780973.1"/>
    </source>
</evidence>
<evidence type="ECO:0000256" key="3">
    <source>
        <dbReference type="SAM" id="Phobius"/>
    </source>
</evidence>
<dbReference type="InterPro" id="IPR043202">
    <property type="entry name" value="Band-7_stomatin-like"/>
</dbReference>
<dbReference type="Gene3D" id="6.10.250.2090">
    <property type="match status" value="1"/>
</dbReference>
<dbReference type="CDD" id="cd13775">
    <property type="entry name" value="SPFH_eoslipins_u3"/>
    <property type="match status" value="1"/>
</dbReference>
<feature type="transmembrane region" description="Helical" evidence="3">
    <location>
        <begin position="16"/>
        <end position="34"/>
    </location>
</feature>
<dbReference type="AlphaFoldDB" id="A0A927IIP4"/>
<evidence type="ECO:0000256" key="2">
    <source>
        <dbReference type="ARBA" id="ARBA00008164"/>
    </source>
</evidence>
<name>A0A927IIP4_9BACT</name>
<keyword evidence="3" id="KW-0472">Membrane</keyword>
<dbReference type="FunFam" id="3.30.479.30:FF:000004">
    <property type="entry name" value="Putative membrane protease family, stomatin"/>
    <property type="match status" value="1"/>
</dbReference>
<dbReference type="InterPro" id="IPR001972">
    <property type="entry name" value="Stomatin_HflK_fam"/>
</dbReference>
<dbReference type="GO" id="GO:0098552">
    <property type="term" value="C:side of membrane"/>
    <property type="evidence" value="ECO:0007669"/>
    <property type="project" value="UniProtKB-ARBA"/>
</dbReference>
<feature type="transmembrane region" description="Helical" evidence="3">
    <location>
        <begin position="40"/>
        <end position="58"/>
    </location>
</feature>
<dbReference type="Pfam" id="PF01145">
    <property type="entry name" value="Band_7"/>
    <property type="match status" value="1"/>
</dbReference>
<evidence type="ECO:0000256" key="1">
    <source>
        <dbReference type="ARBA" id="ARBA00004167"/>
    </source>
</evidence>
<sequence length="305" mass="33085">MKLRASNGAGVRTENGLSVVSLAVGVITIAPVIFLMSAEILSTAVGLPLAAIGLFLAFSVRIANQWDRAVVLRMGKFVGLRGPGIFFIIPVIDKVNTFIDQRVRVTDFHAEKTLTKDTVPVNVDAVVYWMVWDVEKAALEVEKYVEAVSYVAQTGLRDIIGRNDLAGLLQHREEIAEALQKTLDDQTSPWGITCQSVGIKDIIIPETLADAMSKQAQAERERQARIILGTAETEISEKFALASKNYADNPVALQLRGMNMLFEGLKEKGSLIMVPSSALDSMNLGAIGGLSALAQQRKSEESEAS</sequence>
<comment type="subcellular location">
    <subcellularLocation>
        <location evidence="1">Membrane</location>
        <topology evidence="1">Single-pass membrane protein</topology>
    </subcellularLocation>
</comment>
<dbReference type="GO" id="GO:0005886">
    <property type="term" value="C:plasma membrane"/>
    <property type="evidence" value="ECO:0007669"/>
    <property type="project" value="InterPro"/>
</dbReference>
<reference evidence="5" key="1">
    <citation type="submission" date="2020-09" db="EMBL/GenBank/DDBJ databases">
        <title>Pelagicoccus enzymogenes sp. nov. with an EPS production, isolated from marine sediment.</title>
        <authorList>
            <person name="Feng X."/>
        </authorList>
    </citation>
    <scope>NUCLEOTIDE SEQUENCE</scope>
    <source>
        <strain evidence="5">NFK12</strain>
    </source>
</reference>
<gene>
    <name evidence="5" type="ORF">IEN85_15845</name>
</gene>
<dbReference type="Gene3D" id="3.30.479.30">
    <property type="entry name" value="Band 7 domain"/>
    <property type="match status" value="1"/>
</dbReference>
<comment type="caution">
    <text evidence="5">The sequence shown here is derived from an EMBL/GenBank/DDBJ whole genome shotgun (WGS) entry which is preliminary data.</text>
</comment>
<dbReference type="RefSeq" id="WP_191618078.1">
    <property type="nucleotide sequence ID" value="NZ_JACYFG010000038.1"/>
</dbReference>
<evidence type="ECO:0000259" key="4">
    <source>
        <dbReference type="SMART" id="SM00244"/>
    </source>
</evidence>
<dbReference type="PANTHER" id="PTHR10264">
    <property type="entry name" value="BAND 7 PROTEIN-RELATED"/>
    <property type="match status" value="1"/>
</dbReference>
<proteinExistence type="inferred from homology"/>
<dbReference type="SMART" id="SM00244">
    <property type="entry name" value="PHB"/>
    <property type="match status" value="1"/>
</dbReference>
<dbReference type="Proteomes" id="UP000622317">
    <property type="component" value="Unassembled WGS sequence"/>
</dbReference>
<accession>A0A927IIP4</accession>
<keyword evidence="3" id="KW-0812">Transmembrane</keyword>
<dbReference type="PRINTS" id="PR00721">
    <property type="entry name" value="STOMATIN"/>
</dbReference>
<dbReference type="InterPro" id="IPR036013">
    <property type="entry name" value="Band_7/SPFH_dom_sf"/>
</dbReference>
<dbReference type="InterPro" id="IPR001107">
    <property type="entry name" value="Band_7"/>
</dbReference>
<feature type="transmembrane region" description="Helical" evidence="3">
    <location>
        <begin position="70"/>
        <end position="92"/>
    </location>
</feature>
<organism evidence="5 6">
    <name type="scientific">Pelagicoccus enzymogenes</name>
    <dbReference type="NCBI Taxonomy" id="2773457"/>
    <lineage>
        <taxon>Bacteria</taxon>
        <taxon>Pseudomonadati</taxon>
        <taxon>Verrucomicrobiota</taxon>
        <taxon>Opitutia</taxon>
        <taxon>Puniceicoccales</taxon>
        <taxon>Pelagicoccaceae</taxon>
        <taxon>Pelagicoccus</taxon>
    </lineage>
</organism>
<keyword evidence="6" id="KW-1185">Reference proteome</keyword>
<evidence type="ECO:0000313" key="6">
    <source>
        <dbReference type="Proteomes" id="UP000622317"/>
    </source>
</evidence>
<dbReference type="PANTHER" id="PTHR10264:SF19">
    <property type="entry name" value="AT06885P-RELATED"/>
    <property type="match status" value="1"/>
</dbReference>
<protein>
    <submittedName>
        <fullName evidence="5">Slipin family protein</fullName>
    </submittedName>
</protein>